<proteinExistence type="predicted"/>
<accession>A0ABW6WFX9</accession>
<reference evidence="1 2" key="1">
    <citation type="submission" date="2024-10" db="EMBL/GenBank/DDBJ databases">
        <title>The Natural Products Discovery Center: Release of the First 8490 Sequenced Strains for Exploring Actinobacteria Biosynthetic Diversity.</title>
        <authorList>
            <person name="Kalkreuter E."/>
            <person name="Kautsar S.A."/>
            <person name="Yang D."/>
            <person name="Bader C.D."/>
            <person name="Teijaro C.N."/>
            <person name="Fluegel L."/>
            <person name="Davis C.M."/>
            <person name="Simpson J.R."/>
            <person name="Lauterbach L."/>
            <person name="Steele A.D."/>
            <person name="Gui C."/>
            <person name="Meng S."/>
            <person name="Li G."/>
            <person name="Viehrig K."/>
            <person name="Ye F."/>
            <person name="Su P."/>
            <person name="Kiefer A.F."/>
            <person name="Nichols A."/>
            <person name="Cepeda A.J."/>
            <person name="Yan W."/>
            <person name="Fan B."/>
            <person name="Jiang Y."/>
            <person name="Adhikari A."/>
            <person name="Zheng C.-J."/>
            <person name="Schuster L."/>
            <person name="Cowan T.M."/>
            <person name="Smanski M.J."/>
            <person name="Chevrette M.G."/>
            <person name="De Carvalho L.P.S."/>
            <person name="Shen B."/>
        </authorList>
    </citation>
    <scope>NUCLEOTIDE SEQUENCE [LARGE SCALE GENOMIC DNA]</scope>
    <source>
        <strain evidence="1 2">NPDC000087</strain>
    </source>
</reference>
<protein>
    <submittedName>
        <fullName evidence="1">Uncharacterized protein</fullName>
    </submittedName>
</protein>
<keyword evidence="2" id="KW-1185">Reference proteome</keyword>
<dbReference type="EMBL" id="JBIAZU010000003">
    <property type="protein sequence ID" value="MFF5291270.1"/>
    <property type="molecule type" value="Genomic_DNA"/>
</dbReference>
<dbReference type="RefSeq" id="WP_051115372.1">
    <property type="nucleotide sequence ID" value="NZ_JBIAZU010000003.1"/>
</dbReference>
<sequence length="101" mass="11126">MAGTISTGPDRRWSAAGWLFAWTVEFLAERVAEPGLRASLEEILNENLGWLGLGDYGVDEEREMRGLLRNEAVSTANATFAADMAGRENVIDRLRELADSV</sequence>
<evidence type="ECO:0000313" key="1">
    <source>
        <dbReference type="EMBL" id="MFF5291270.1"/>
    </source>
</evidence>
<gene>
    <name evidence="1" type="ORF">ACFY35_17655</name>
</gene>
<comment type="caution">
    <text evidence="1">The sequence shown here is derived from an EMBL/GenBank/DDBJ whole genome shotgun (WGS) entry which is preliminary data.</text>
</comment>
<name>A0ABW6WFX9_9ACTN</name>
<evidence type="ECO:0000313" key="2">
    <source>
        <dbReference type="Proteomes" id="UP001602245"/>
    </source>
</evidence>
<organism evidence="1 2">
    <name type="scientific">Paractinoplanes globisporus</name>
    <dbReference type="NCBI Taxonomy" id="113565"/>
    <lineage>
        <taxon>Bacteria</taxon>
        <taxon>Bacillati</taxon>
        <taxon>Actinomycetota</taxon>
        <taxon>Actinomycetes</taxon>
        <taxon>Micromonosporales</taxon>
        <taxon>Micromonosporaceae</taxon>
        <taxon>Paractinoplanes</taxon>
    </lineage>
</organism>
<dbReference type="Proteomes" id="UP001602245">
    <property type="component" value="Unassembled WGS sequence"/>
</dbReference>